<name>A0A499ULW7_9ACTN</name>
<dbReference type="Pfam" id="PF20469">
    <property type="entry name" value="OLD-like_TOPRIM"/>
    <property type="match status" value="1"/>
</dbReference>
<gene>
    <name evidence="3" type="ORF">SSPO_007990</name>
</gene>
<accession>A0A499ULW7</accession>
<evidence type="ECO:0000313" key="3">
    <source>
        <dbReference type="EMBL" id="BBJ38081.1"/>
    </source>
</evidence>
<evidence type="ECO:0000259" key="2">
    <source>
        <dbReference type="Pfam" id="PF20469"/>
    </source>
</evidence>
<proteinExistence type="predicted"/>
<organism evidence="3 4">
    <name type="scientific">Streptomyces antimycoticus</name>
    <dbReference type="NCBI Taxonomy" id="68175"/>
    <lineage>
        <taxon>Bacteria</taxon>
        <taxon>Bacillati</taxon>
        <taxon>Actinomycetota</taxon>
        <taxon>Actinomycetes</taxon>
        <taxon>Kitasatosporales</taxon>
        <taxon>Streptomycetaceae</taxon>
        <taxon>Streptomyces</taxon>
        <taxon>Streptomyces violaceusniger group</taxon>
    </lineage>
</organism>
<evidence type="ECO:0000313" key="4">
    <source>
        <dbReference type="Proteomes" id="UP000463951"/>
    </source>
</evidence>
<reference evidence="3 4" key="1">
    <citation type="journal article" date="2020" name="Int. J. Syst. Evol. Microbiol.">
        <title>Reclassification of Streptomyces castelarensis and Streptomyces sporoclivatus as later heterotypic synonyms of Streptomyces antimycoticus.</title>
        <authorList>
            <person name="Komaki H."/>
            <person name="Tamura T."/>
        </authorList>
    </citation>
    <scope>NUCLEOTIDE SEQUENCE [LARGE SCALE GENOMIC DNA]</scope>
    <source>
        <strain evidence="3 4">NBRC 100767</strain>
    </source>
</reference>
<dbReference type="AlphaFoldDB" id="A0A499ULW7"/>
<feature type="region of interest" description="Disordered" evidence="1">
    <location>
        <begin position="117"/>
        <end position="144"/>
    </location>
</feature>
<feature type="domain" description="OLD protein-like TOPRIM" evidence="2">
    <location>
        <begin position="33"/>
        <end position="95"/>
    </location>
</feature>
<protein>
    <recommendedName>
        <fullName evidence="2">OLD protein-like TOPRIM domain-containing protein</fullName>
    </recommendedName>
</protein>
<evidence type="ECO:0000256" key="1">
    <source>
        <dbReference type="SAM" id="MobiDB-lite"/>
    </source>
</evidence>
<dbReference type="EMBL" id="AP019620">
    <property type="protein sequence ID" value="BBJ38081.1"/>
    <property type="molecule type" value="Genomic_DNA"/>
</dbReference>
<dbReference type="InterPro" id="IPR034139">
    <property type="entry name" value="TOPRIM_OLD"/>
</dbReference>
<sequence length="240" mass="25316">MADMGAFREAVIAWAAGGPGDRARELATRLPVRAAVLLEGPSDVAAVGALAASRGRNLAAEGVCVLPMGGAMSVGRFARLLGPSGLGLRLTGLCDEAERGYYARGLERANAAQFSAAQPSAARSNAAQSNAAQPHAAQPHAAQPDPAQQRIFVCAVDLEDELIRALGVTRVEELVRAEGDLRALQTFLRQPAQRGRSSQQQLRRFLGTKKGRKIHYARVLAEALDPARIPAPLDGLLTSL</sequence>
<dbReference type="Proteomes" id="UP000463951">
    <property type="component" value="Chromosome"/>
</dbReference>